<sequence length="49" mass="5323">MQQLWGTAPGVGTVEDGGDPVFFTCVVLSMGIFLEFVPIPMFNLQFASK</sequence>
<protein>
    <submittedName>
        <fullName evidence="2">Uncharacterized protein</fullName>
    </submittedName>
</protein>
<organism evidence="2 3">
    <name type="scientific">Paenibacillus brasilensis</name>
    <dbReference type="NCBI Taxonomy" id="128574"/>
    <lineage>
        <taxon>Bacteria</taxon>
        <taxon>Bacillati</taxon>
        <taxon>Bacillota</taxon>
        <taxon>Bacilli</taxon>
        <taxon>Bacillales</taxon>
        <taxon>Paenibacillaceae</taxon>
        <taxon>Paenibacillus</taxon>
    </lineage>
</organism>
<evidence type="ECO:0000313" key="2">
    <source>
        <dbReference type="EMBL" id="MDQ0496084.1"/>
    </source>
</evidence>
<proteinExistence type="predicted"/>
<evidence type="ECO:0000313" key="3">
    <source>
        <dbReference type="Proteomes" id="UP001242811"/>
    </source>
</evidence>
<comment type="caution">
    <text evidence="2">The sequence shown here is derived from an EMBL/GenBank/DDBJ whole genome shotgun (WGS) entry which is preliminary data.</text>
</comment>
<keyword evidence="1" id="KW-0812">Transmembrane</keyword>
<keyword evidence="1" id="KW-1133">Transmembrane helix</keyword>
<dbReference type="EMBL" id="JAUSWA010000031">
    <property type="protein sequence ID" value="MDQ0496084.1"/>
    <property type="molecule type" value="Genomic_DNA"/>
</dbReference>
<gene>
    <name evidence="2" type="ORF">QOZ95_004270</name>
</gene>
<feature type="transmembrane region" description="Helical" evidence="1">
    <location>
        <begin position="20"/>
        <end position="44"/>
    </location>
</feature>
<accession>A0ABU0L475</accession>
<dbReference type="Proteomes" id="UP001242811">
    <property type="component" value="Unassembled WGS sequence"/>
</dbReference>
<reference evidence="2 3" key="1">
    <citation type="submission" date="2023-07" db="EMBL/GenBank/DDBJ databases">
        <title>Genomic Encyclopedia of Type Strains, Phase IV (KMG-IV): sequencing the most valuable type-strain genomes for metagenomic binning, comparative biology and taxonomic classification.</title>
        <authorList>
            <person name="Goeker M."/>
        </authorList>
    </citation>
    <scope>NUCLEOTIDE SEQUENCE [LARGE SCALE GENOMIC DNA]</scope>
    <source>
        <strain evidence="2 3">DSM 14914</strain>
    </source>
</reference>
<evidence type="ECO:0000256" key="1">
    <source>
        <dbReference type="SAM" id="Phobius"/>
    </source>
</evidence>
<keyword evidence="3" id="KW-1185">Reference proteome</keyword>
<keyword evidence="1" id="KW-0472">Membrane</keyword>
<name>A0ABU0L475_9BACL</name>